<name>A0A1I3N7G1_9RHOB</name>
<protein>
    <submittedName>
        <fullName evidence="1">Uncharacterized protein</fullName>
    </submittedName>
</protein>
<evidence type="ECO:0000313" key="1">
    <source>
        <dbReference type="EMBL" id="SFJ05203.1"/>
    </source>
</evidence>
<evidence type="ECO:0000313" key="2">
    <source>
        <dbReference type="Proteomes" id="UP000183299"/>
    </source>
</evidence>
<dbReference type="STRING" id="576117.SAMN04488138_101314"/>
<dbReference type="AlphaFoldDB" id="A0A1I3N7G1"/>
<dbReference type="EMBL" id="FORY01000001">
    <property type="protein sequence ID" value="SFJ05203.1"/>
    <property type="molecule type" value="Genomic_DNA"/>
</dbReference>
<dbReference type="Proteomes" id="UP000183299">
    <property type="component" value="Unassembled WGS sequence"/>
</dbReference>
<reference evidence="1 2" key="1">
    <citation type="submission" date="2016-10" db="EMBL/GenBank/DDBJ databases">
        <authorList>
            <person name="de Groot N.N."/>
        </authorList>
    </citation>
    <scope>NUCLEOTIDE SEQUENCE [LARGE SCALE GENOMIC DNA]</scope>
    <source>
        <strain evidence="1 2">CGMCC 1.8891</strain>
    </source>
</reference>
<sequence length="52" mass="5661">MRLSPQTFIDDIGVFGYVGTGAPSQQTMTGALPLKHFLSNRQGAQATTNWSY</sequence>
<accession>A0A1I3N7G1</accession>
<keyword evidence="2" id="KW-1185">Reference proteome</keyword>
<proteinExistence type="predicted"/>
<organism evidence="1 2">
    <name type="scientific">Celeribacter halophilus</name>
    <dbReference type="NCBI Taxonomy" id="576117"/>
    <lineage>
        <taxon>Bacteria</taxon>
        <taxon>Pseudomonadati</taxon>
        <taxon>Pseudomonadota</taxon>
        <taxon>Alphaproteobacteria</taxon>
        <taxon>Rhodobacterales</taxon>
        <taxon>Roseobacteraceae</taxon>
        <taxon>Celeribacter</taxon>
    </lineage>
</organism>
<gene>
    <name evidence="1" type="ORF">SAMN04488138_101314</name>
</gene>